<dbReference type="PANTHER" id="PTHR22726:SF1">
    <property type="entry name" value="METALLOENDOPEPTIDASE OMA1, MITOCHONDRIAL"/>
    <property type="match status" value="1"/>
</dbReference>
<dbReference type="PANTHER" id="PTHR22726">
    <property type="entry name" value="METALLOENDOPEPTIDASE OMA1"/>
    <property type="match status" value="1"/>
</dbReference>
<evidence type="ECO:0000256" key="2">
    <source>
        <dbReference type="ARBA" id="ARBA00022670"/>
    </source>
</evidence>
<keyword evidence="6" id="KW-0482">Metalloprotease</keyword>
<accession>X0W0Q1</accession>
<feature type="non-terminal residue" evidence="9">
    <location>
        <position position="254"/>
    </location>
</feature>
<dbReference type="InterPro" id="IPR001915">
    <property type="entry name" value="Peptidase_M48"/>
</dbReference>
<keyword evidence="5" id="KW-0862">Zinc</keyword>
<reference evidence="9" key="1">
    <citation type="journal article" date="2014" name="Front. Microbiol.">
        <title>High frequency of phylogenetically diverse reductive dehalogenase-homologous genes in deep subseafloor sedimentary metagenomes.</title>
        <authorList>
            <person name="Kawai M."/>
            <person name="Futagami T."/>
            <person name="Toyoda A."/>
            <person name="Takaki Y."/>
            <person name="Nishi S."/>
            <person name="Hori S."/>
            <person name="Arai W."/>
            <person name="Tsubouchi T."/>
            <person name="Morono Y."/>
            <person name="Uchiyama I."/>
            <person name="Ito T."/>
            <person name="Fujiyama A."/>
            <person name="Inagaki F."/>
            <person name="Takami H."/>
        </authorList>
    </citation>
    <scope>NUCLEOTIDE SEQUENCE</scope>
    <source>
        <strain evidence="9">Expedition CK06-06</strain>
    </source>
</reference>
<feature type="compositionally biased region" description="Basic and acidic residues" evidence="7">
    <location>
        <begin position="97"/>
        <end position="108"/>
    </location>
</feature>
<dbReference type="GO" id="GO:0016020">
    <property type="term" value="C:membrane"/>
    <property type="evidence" value="ECO:0007669"/>
    <property type="project" value="TreeGrafter"/>
</dbReference>
<keyword evidence="4" id="KW-0378">Hydrolase</keyword>
<feature type="compositionally biased region" description="Polar residues" evidence="7">
    <location>
        <begin position="79"/>
        <end position="96"/>
    </location>
</feature>
<dbReference type="GO" id="GO:0046872">
    <property type="term" value="F:metal ion binding"/>
    <property type="evidence" value="ECO:0007669"/>
    <property type="project" value="UniProtKB-KW"/>
</dbReference>
<dbReference type="EMBL" id="BARS01022988">
    <property type="protein sequence ID" value="GAG06321.1"/>
    <property type="molecule type" value="Genomic_DNA"/>
</dbReference>
<evidence type="ECO:0000256" key="5">
    <source>
        <dbReference type="ARBA" id="ARBA00022833"/>
    </source>
</evidence>
<feature type="compositionally biased region" description="Basic and acidic residues" evidence="7">
    <location>
        <begin position="127"/>
        <end position="136"/>
    </location>
</feature>
<dbReference type="GO" id="GO:0051603">
    <property type="term" value="P:proteolysis involved in protein catabolic process"/>
    <property type="evidence" value="ECO:0007669"/>
    <property type="project" value="TreeGrafter"/>
</dbReference>
<evidence type="ECO:0000313" key="9">
    <source>
        <dbReference type="EMBL" id="GAG06321.1"/>
    </source>
</evidence>
<keyword evidence="2" id="KW-0645">Protease</keyword>
<evidence type="ECO:0000256" key="7">
    <source>
        <dbReference type="SAM" id="MobiDB-lite"/>
    </source>
</evidence>
<evidence type="ECO:0000256" key="6">
    <source>
        <dbReference type="ARBA" id="ARBA00023049"/>
    </source>
</evidence>
<comment type="cofactor">
    <cofactor evidence="1">
        <name>Zn(2+)</name>
        <dbReference type="ChEBI" id="CHEBI:29105"/>
    </cofactor>
</comment>
<evidence type="ECO:0000256" key="3">
    <source>
        <dbReference type="ARBA" id="ARBA00022723"/>
    </source>
</evidence>
<comment type="caution">
    <text evidence="9">The sequence shown here is derived from an EMBL/GenBank/DDBJ whole genome shotgun (WGS) entry which is preliminary data.</text>
</comment>
<feature type="domain" description="Peptidase M48" evidence="8">
    <location>
        <begin position="192"/>
        <end position="253"/>
    </location>
</feature>
<sequence length="254" mass="27955">MTNKFICGLALVLLILGAVWLVRSEGEKNRMAIRQASDQIEENIADGIVGGAEQTLEKAAQLPARVLRDVKDVILPSADTDSNGGSQNTGSQADPDSSSKADGDRVAEQKGTATEQEPSNEAAPQTRKPEKKQPKAKDVLADIFELGREITKTVDDIGQEAIGLSSEEEIRIGEQLHHHIKKKHKVSHLPNQKSRMERLADPLLNQHQRKDIKYIFTVIDSDEINAFSHLGGYIYVNTGLLNFVANDVELQFVV</sequence>
<dbReference type="Pfam" id="PF01435">
    <property type="entry name" value="Peptidase_M48"/>
    <property type="match status" value="1"/>
</dbReference>
<name>X0W0Q1_9ZZZZ</name>
<dbReference type="InterPro" id="IPR051156">
    <property type="entry name" value="Mito/Outer_Membr_Metalloprot"/>
</dbReference>
<evidence type="ECO:0000259" key="8">
    <source>
        <dbReference type="Pfam" id="PF01435"/>
    </source>
</evidence>
<protein>
    <recommendedName>
        <fullName evidence="8">Peptidase M48 domain-containing protein</fullName>
    </recommendedName>
</protein>
<proteinExistence type="predicted"/>
<feature type="compositionally biased region" description="Polar residues" evidence="7">
    <location>
        <begin position="111"/>
        <end position="123"/>
    </location>
</feature>
<organism evidence="9">
    <name type="scientific">marine sediment metagenome</name>
    <dbReference type="NCBI Taxonomy" id="412755"/>
    <lineage>
        <taxon>unclassified sequences</taxon>
        <taxon>metagenomes</taxon>
        <taxon>ecological metagenomes</taxon>
    </lineage>
</organism>
<dbReference type="GO" id="GO:0004222">
    <property type="term" value="F:metalloendopeptidase activity"/>
    <property type="evidence" value="ECO:0007669"/>
    <property type="project" value="InterPro"/>
</dbReference>
<evidence type="ECO:0000256" key="4">
    <source>
        <dbReference type="ARBA" id="ARBA00022801"/>
    </source>
</evidence>
<gene>
    <name evidence="9" type="ORF">S01H1_36666</name>
</gene>
<dbReference type="AlphaFoldDB" id="X0W0Q1"/>
<keyword evidence="3" id="KW-0479">Metal-binding</keyword>
<feature type="region of interest" description="Disordered" evidence="7">
    <location>
        <begin position="76"/>
        <end position="136"/>
    </location>
</feature>
<evidence type="ECO:0000256" key="1">
    <source>
        <dbReference type="ARBA" id="ARBA00001947"/>
    </source>
</evidence>